<evidence type="ECO:0000313" key="1">
    <source>
        <dbReference type="EMBL" id="KAK7411234.1"/>
    </source>
</evidence>
<proteinExistence type="predicted"/>
<organism evidence="1 2">
    <name type="scientific">Psophocarpus tetragonolobus</name>
    <name type="common">Winged bean</name>
    <name type="synonym">Dolichos tetragonolobus</name>
    <dbReference type="NCBI Taxonomy" id="3891"/>
    <lineage>
        <taxon>Eukaryota</taxon>
        <taxon>Viridiplantae</taxon>
        <taxon>Streptophyta</taxon>
        <taxon>Embryophyta</taxon>
        <taxon>Tracheophyta</taxon>
        <taxon>Spermatophyta</taxon>
        <taxon>Magnoliopsida</taxon>
        <taxon>eudicotyledons</taxon>
        <taxon>Gunneridae</taxon>
        <taxon>Pentapetalae</taxon>
        <taxon>rosids</taxon>
        <taxon>fabids</taxon>
        <taxon>Fabales</taxon>
        <taxon>Fabaceae</taxon>
        <taxon>Papilionoideae</taxon>
        <taxon>50 kb inversion clade</taxon>
        <taxon>NPAAA clade</taxon>
        <taxon>indigoferoid/millettioid clade</taxon>
        <taxon>Phaseoleae</taxon>
        <taxon>Psophocarpus</taxon>
    </lineage>
</organism>
<sequence length="67" mass="7408">MLVGHYSLPFKRVMLLAECGKAKKQWIGLPSSENQPVSADFYYQTSAATDSISISLRERSVNASDIT</sequence>
<name>A0AAN9T1P3_PSOTE</name>
<gene>
    <name evidence="1" type="ORF">VNO78_02667</name>
</gene>
<evidence type="ECO:0000313" key="2">
    <source>
        <dbReference type="Proteomes" id="UP001386955"/>
    </source>
</evidence>
<dbReference type="Proteomes" id="UP001386955">
    <property type="component" value="Unassembled WGS sequence"/>
</dbReference>
<dbReference type="AlphaFoldDB" id="A0AAN9T1P3"/>
<accession>A0AAN9T1P3</accession>
<comment type="caution">
    <text evidence="1">The sequence shown here is derived from an EMBL/GenBank/DDBJ whole genome shotgun (WGS) entry which is preliminary data.</text>
</comment>
<protein>
    <submittedName>
        <fullName evidence="1">Uncharacterized protein</fullName>
    </submittedName>
</protein>
<dbReference type="EMBL" id="JAYMYS010000001">
    <property type="protein sequence ID" value="KAK7411234.1"/>
    <property type="molecule type" value="Genomic_DNA"/>
</dbReference>
<reference evidence="1 2" key="1">
    <citation type="submission" date="2024-01" db="EMBL/GenBank/DDBJ databases">
        <title>The genomes of 5 underutilized Papilionoideae crops provide insights into root nodulation and disease resistanc.</title>
        <authorList>
            <person name="Jiang F."/>
        </authorList>
    </citation>
    <scope>NUCLEOTIDE SEQUENCE [LARGE SCALE GENOMIC DNA]</scope>
    <source>
        <strain evidence="1">DUOXIRENSHENG_FW03</strain>
        <tissue evidence="1">Leaves</tissue>
    </source>
</reference>
<keyword evidence="2" id="KW-1185">Reference proteome</keyword>